<feature type="binding site" evidence="3">
    <location>
        <begin position="68"/>
        <end position="75"/>
    </location>
    <ligand>
        <name>ATP</name>
        <dbReference type="ChEBI" id="CHEBI:30616"/>
    </ligand>
</feature>
<dbReference type="PRINTS" id="PR00380">
    <property type="entry name" value="KINESINHEAVY"/>
</dbReference>
<keyword evidence="4" id="KW-0493">Microtubule</keyword>
<dbReference type="VEuPathDB" id="CryptoDB:Cvel_27774"/>
<protein>
    <recommendedName>
        <fullName evidence="4">Kinesin-like protein</fullName>
    </recommendedName>
</protein>
<dbReference type="SUPFAM" id="SSF52540">
    <property type="entry name" value="P-loop containing nucleoside triphosphate hydrolases"/>
    <property type="match status" value="1"/>
</dbReference>
<keyword evidence="3 4" id="KW-0505">Motor protein</keyword>
<keyword evidence="2 3" id="KW-0067">ATP-binding</keyword>
<evidence type="ECO:0000256" key="5">
    <source>
        <dbReference type="SAM" id="MobiDB-lite"/>
    </source>
</evidence>
<dbReference type="SMART" id="SM00129">
    <property type="entry name" value="KISc"/>
    <property type="match status" value="1"/>
</dbReference>
<dbReference type="PANTHER" id="PTHR24115:SF948">
    <property type="entry name" value="PUTATIVE-RELATED"/>
    <property type="match status" value="1"/>
</dbReference>
<sequence length="497" mass="55572">MDPSQEGSFIVDEDGQRLFVDEKSEIHELGDVQVFDPAAFNVAVHETIGKSMVEAALENRNTSVIMYGQTGTGKTHTMQGVKGDDGLVFHVTRELFGRAKQEAEQLGMDFFVELTMIEIYQNRLFDLLAKRNDATDMKVREYPRSNEVSIEGARNVQYWTANETCNAIQKNLRSRHVGGSVRNAYSSRSHAIYRMDAWMIPREKRGVARSPRTPRKMSSLAFVDLAGSEKPQAVDASEYESLLRQATAKEAGAINSSLFALARVLRAILSKQQKKGGRGRIGYCPFRDSMLTRLLKPYLVGNCETTLVGTVSLLQEHADETKRTIEFVKSAKMVRTYERPRRGSRQEELSFEVVADWLEKHKAELSREQKETLIRCLSDSTQAPTSDTSSGREACDAQIQEEELLEEVEEGDHTFPSVAPSQVEHSFPHACDNAEEEGDDTPPPSQVHHSPPHAHNNAQEEGGHTSPPSHSPQRTARARGRVHGGSWGTAKRRPLWG</sequence>
<reference evidence="7" key="1">
    <citation type="submission" date="2014-11" db="EMBL/GenBank/DDBJ databases">
        <authorList>
            <person name="Otto D Thomas"/>
            <person name="Naeem Raeece"/>
        </authorList>
    </citation>
    <scope>NUCLEOTIDE SEQUENCE</scope>
</reference>
<dbReference type="InterPro" id="IPR019821">
    <property type="entry name" value="Kinesin_motor_CS"/>
</dbReference>
<dbReference type="AlphaFoldDB" id="A0A0G4HI62"/>
<evidence type="ECO:0000256" key="4">
    <source>
        <dbReference type="RuleBase" id="RU000394"/>
    </source>
</evidence>
<evidence type="ECO:0000256" key="3">
    <source>
        <dbReference type="PROSITE-ProRule" id="PRU00283"/>
    </source>
</evidence>
<evidence type="ECO:0000313" key="7">
    <source>
        <dbReference type="EMBL" id="CEM43785.1"/>
    </source>
</evidence>
<dbReference type="GO" id="GO:0008017">
    <property type="term" value="F:microtubule binding"/>
    <property type="evidence" value="ECO:0007669"/>
    <property type="project" value="InterPro"/>
</dbReference>
<dbReference type="GO" id="GO:0003777">
    <property type="term" value="F:microtubule motor activity"/>
    <property type="evidence" value="ECO:0007669"/>
    <property type="project" value="InterPro"/>
</dbReference>
<name>A0A0G4HI62_9ALVE</name>
<dbReference type="PROSITE" id="PS50067">
    <property type="entry name" value="KINESIN_MOTOR_2"/>
    <property type="match status" value="1"/>
</dbReference>
<dbReference type="InterPro" id="IPR027640">
    <property type="entry name" value="Kinesin-like_fam"/>
</dbReference>
<feature type="region of interest" description="Disordered" evidence="5">
    <location>
        <begin position="407"/>
        <end position="426"/>
    </location>
</feature>
<dbReference type="PROSITE" id="PS00411">
    <property type="entry name" value="KINESIN_MOTOR_1"/>
    <property type="match status" value="1"/>
</dbReference>
<keyword evidence="1 3" id="KW-0547">Nucleotide-binding</keyword>
<dbReference type="Gene3D" id="3.40.850.10">
    <property type="entry name" value="Kinesin motor domain"/>
    <property type="match status" value="1"/>
</dbReference>
<gene>
    <name evidence="7" type="ORF">Cvel_27774</name>
</gene>
<evidence type="ECO:0000256" key="1">
    <source>
        <dbReference type="ARBA" id="ARBA00022741"/>
    </source>
</evidence>
<comment type="similarity">
    <text evidence="3 4">Belongs to the TRAFAC class myosin-kinesin ATPase superfamily. Kinesin family.</text>
</comment>
<evidence type="ECO:0000259" key="6">
    <source>
        <dbReference type="PROSITE" id="PS50067"/>
    </source>
</evidence>
<evidence type="ECO:0000256" key="2">
    <source>
        <dbReference type="ARBA" id="ARBA00022840"/>
    </source>
</evidence>
<dbReference type="InterPro" id="IPR001752">
    <property type="entry name" value="Kinesin_motor_dom"/>
</dbReference>
<dbReference type="PANTHER" id="PTHR24115">
    <property type="entry name" value="KINESIN-RELATED"/>
    <property type="match status" value="1"/>
</dbReference>
<dbReference type="EMBL" id="CDMZ01002760">
    <property type="protein sequence ID" value="CEM43785.1"/>
    <property type="molecule type" value="Genomic_DNA"/>
</dbReference>
<dbReference type="GO" id="GO:0005874">
    <property type="term" value="C:microtubule"/>
    <property type="evidence" value="ECO:0007669"/>
    <property type="project" value="UniProtKB-KW"/>
</dbReference>
<accession>A0A0G4HI62</accession>
<dbReference type="PhylomeDB" id="A0A0G4HI62"/>
<dbReference type="GO" id="GO:0016887">
    <property type="term" value="F:ATP hydrolysis activity"/>
    <property type="evidence" value="ECO:0007669"/>
    <property type="project" value="TreeGrafter"/>
</dbReference>
<feature type="domain" description="Kinesin motor" evidence="6">
    <location>
        <begin position="1"/>
        <end position="334"/>
    </location>
</feature>
<dbReference type="Pfam" id="PF00225">
    <property type="entry name" value="Kinesin"/>
    <property type="match status" value="1"/>
</dbReference>
<feature type="region of interest" description="Disordered" evidence="5">
    <location>
        <begin position="431"/>
        <end position="497"/>
    </location>
</feature>
<feature type="compositionally biased region" description="Low complexity" evidence="5">
    <location>
        <begin position="446"/>
        <end position="455"/>
    </location>
</feature>
<dbReference type="GO" id="GO:0007018">
    <property type="term" value="P:microtubule-based movement"/>
    <property type="evidence" value="ECO:0007669"/>
    <property type="project" value="InterPro"/>
</dbReference>
<organism evidence="7">
    <name type="scientific">Chromera velia CCMP2878</name>
    <dbReference type="NCBI Taxonomy" id="1169474"/>
    <lineage>
        <taxon>Eukaryota</taxon>
        <taxon>Sar</taxon>
        <taxon>Alveolata</taxon>
        <taxon>Colpodellida</taxon>
        <taxon>Chromeraceae</taxon>
        <taxon>Chromera</taxon>
    </lineage>
</organism>
<dbReference type="GO" id="GO:0005871">
    <property type="term" value="C:kinesin complex"/>
    <property type="evidence" value="ECO:0007669"/>
    <property type="project" value="TreeGrafter"/>
</dbReference>
<dbReference type="GO" id="GO:0005524">
    <property type="term" value="F:ATP binding"/>
    <property type="evidence" value="ECO:0007669"/>
    <property type="project" value="UniProtKB-UniRule"/>
</dbReference>
<dbReference type="InterPro" id="IPR036961">
    <property type="entry name" value="Kinesin_motor_dom_sf"/>
</dbReference>
<dbReference type="InterPro" id="IPR027417">
    <property type="entry name" value="P-loop_NTPase"/>
</dbReference>
<proteinExistence type="inferred from homology"/>